<dbReference type="GO" id="GO:0005886">
    <property type="term" value="C:plasma membrane"/>
    <property type="evidence" value="ECO:0007669"/>
    <property type="project" value="UniProtKB-SubCell"/>
</dbReference>
<name>A0A4D7Z4T3_AGRTU</name>
<keyword evidence="3" id="KW-1003">Cell membrane</keyword>
<keyword evidence="6 8" id="KW-1133">Transmembrane helix</keyword>
<evidence type="ECO:0000256" key="8">
    <source>
        <dbReference type="SAM" id="Phobius"/>
    </source>
</evidence>
<feature type="transmembrane region" description="Helical" evidence="8">
    <location>
        <begin position="209"/>
        <end position="233"/>
    </location>
</feature>
<evidence type="ECO:0000256" key="2">
    <source>
        <dbReference type="ARBA" id="ARBA00022448"/>
    </source>
</evidence>
<dbReference type="EMBL" id="CP039923">
    <property type="protein sequence ID" value="QCL97573.1"/>
    <property type="molecule type" value="Genomic_DNA"/>
</dbReference>
<dbReference type="Pfam" id="PF02653">
    <property type="entry name" value="BPD_transp_2"/>
    <property type="match status" value="1"/>
</dbReference>
<keyword evidence="2" id="KW-0813">Transport</keyword>
<feature type="transmembrane region" description="Helical" evidence="8">
    <location>
        <begin position="50"/>
        <end position="77"/>
    </location>
</feature>
<dbReference type="PANTHER" id="PTHR32196">
    <property type="entry name" value="ABC TRANSPORTER PERMEASE PROTEIN YPHD-RELATED-RELATED"/>
    <property type="match status" value="1"/>
</dbReference>
<proteinExistence type="predicted"/>
<keyword evidence="4" id="KW-0997">Cell inner membrane</keyword>
<comment type="subcellular location">
    <subcellularLocation>
        <location evidence="1">Cell membrane</location>
        <topology evidence="1">Multi-pass membrane protein</topology>
    </subcellularLocation>
</comment>
<feature type="transmembrane region" description="Helical" evidence="8">
    <location>
        <begin position="245"/>
        <end position="263"/>
    </location>
</feature>
<accession>A0A4D7Z4T3</accession>
<evidence type="ECO:0000256" key="4">
    <source>
        <dbReference type="ARBA" id="ARBA00022519"/>
    </source>
</evidence>
<keyword evidence="5 8" id="KW-0812">Transmembrane</keyword>
<dbReference type="PANTHER" id="PTHR32196:SF21">
    <property type="entry name" value="ABC TRANSPORTER PERMEASE PROTEIN YPHD-RELATED"/>
    <property type="match status" value="1"/>
</dbReference>
<dbReference type="InterPro" id="IPR001851">
    <property type="entry name" value="ABC_transp_permease"/>
</dbReference>
<gene>
    <name evidence="9" type="ORF">CFBP7129_21905</name>
</gene>
<evidence type="ECO:0000313" key="9">
    <source>
        <dbReference type="EMBL" id="QCL97573.1"/>
    </source>
</evidence>
<feature type="transmembrane region" description="Helical" evidence="8">
    <location>
        <begin position="270"/>
        <end position="287"/>
    </location>
</feature>
<evidence type="ECO:0000256" key="3">
    <source>
        <dbReference type="ARBA" id="ARBA00022475"/>
    </source>
</evidence>
<evidence type="ECO:0000256" key="6">
    <source>
        <dbReference type="ARBA" id="ARBA00022989"/>
    </source>
</evidence>
<reference evidence="9 10" key="1">
    <citation type="submission" date="2019-04" db="EMBL/GenBank/DDBJ databases">
        <title>Complete genome sequence of Agrobacterium tumefaciens CFBP7129.</title>
        <authorList>
            <person name="Haryono M."/>
            <person name="Lin Y.-C."/>
            <person name="Lai E.-M."/>
            <person name="Kuo C.-H."/>
        </authorList>
    </citation>
    <scope>NUCLEOTIDE SEQUENCE [LARGE SCALE GENOMIC DNA]</scope>
    <source>
        <strain evidence="9 10">CFBP7129</strain>
    </source>
</reference>
<keyword evidence="7 8" id="KW-0472">Membrane</keyword>
<dbReference type="CDD" id="cd06579">
    <property type="entry name" value="TM_PBP1_transp_AraH_like"/>
    <property type="match status" value="1"/>
</dbReference>
<feature type="transmembrane region" description="Helical" evidence="8">
    <location>
        <begin position="164"/>
        <end position="189"/>
    </location>
</feature>
<dbReference type="GO" id="GO:0022857">
    <property type="term" value="F:transmembrane transporter activity"/>
    <property type="evidence" value="ECO:0007669"/>
    <property type="project" value="InterPro"/>
</dbReference>
<sequence length="319" mass="32544">MVQKIGDSSAATIVARYGIVISFVLLFVVLSIASPNFLSPNNLINVLRQVSINGVLAIGMTFVILTAGIDLSIGSILALAGAASASLVTGPDALNPAIALVAGVIAGSFCGAVNGLFIAHFRVPAFVTTLGMLSVARGATLLYSGGRPIPNLSVGFRWLGQGSIVGIPVPVIIFAIVFAVAAVVLRYTVYGRRIYAVGGNPRSAKTSGINVRAITFSVYAIMGALAGLAGVMLTARTTSALPQAGIGYELDAIAAVVIGGTSLTGGVGRIGYTLVGVLIIGMISNGLDLMGVSSYYQQIIKGSIIVMAVLIDRTRMGGE</sequence>
<feature type="transmembrane region" description="Helical" evidence="8">
    <location>
        <begin position="17"/>
        <end position="38"/>
    </location>
</feature>
<dbReference type="Proteomes" id="UP000298649">
    <property type="component" value="Chromosome linear"/>
</dbReference>
<evidence type="ECO:0000313" key="10">
    <source>
        <dbReference type="Proteomes" id="UP000298649"/>
    </source>
</evidence>
<evidence type="ECO:0000256" key="7">
    <source>
        <dbReference type="ARBA" id="ARBA00023136"/>
    </source>
</evidence>
<organism evidence="9 10">
    <name type="scientific">Agrobacterium tumefaciens</name>
    <dbReference type="NCBI Taxonomy" id="358"/>
    <lineage>
        <taxon>Bacteria</taxon>
        <taxon>Pseudomonadati</taxon>
        <taxon>Pseudomonadota</taxon>
        <taxon>Alphaproteobacteria</taxon>
        <taxon>Hyphomicrobiales</taxon>
        <taxon>Rhizobiaceae</taxon>
        <taxon>Rhizobium/Agrobacterium group</taxon>
        <taxon>Agrobacterium</taxon>
        <taxon>Agrobacterium tumefaciens complex</taxon>
    </lineage>
</organism>
<evidence type="ECO:0000256" key="1">
    <source>
        <dbReference type="ARBA" id="ARBA00004651"/>
    </source>
</evidence>
<evidence type="ECO:0000256" key="5">
    <source>
        <dbReference type="ARBA" id="ARBA00022692"/>
    </source>
</evidence>
<dbReference type="AlphaFoldDB" id="A0A4D7Z4T3"/>
<dbReference type="RefSeq" id="WP_045021339.1">
    <property type="nucleotide sequence ID" value="NZ_CP039923.1"/>
</dbReference>
<protein>
    <submittedName>
        <fullName evidence="9">ABC transporter permease</fullName>
    </submittedName>
</protein>
<feature type="transmembrane region" description="Helical" evidence="8">
    <location>
        <begin position="97"/>
        <end position="118"/>
    </location>
</feature>